<evidence type="ECO:0000256" key="1">
    <source>
        <dbReference type="ARBA" id="ARBA00000707"/>
    </source>
</evidence>
<dbReference type="PANTHER" id="PTHR21646">
    <property type="entry name" value="UBIQUITIN CARBOXYL-TERMINAL HYDROLASE"/>
    <property type="match status" value="1"/>
</dbReference>
<feature type="domain" description="MYND-type" evidence="15">
    <location>
        <begin position="466"/>
        <end position="502"/>
    </location>
</feature>
<evidence type="ECO:0000259" key="14">
    <source>
        <dbReference type="PROSITE" id="PS50235"/>
    </source>
</evidence>
<keyword evidence="6 11" id="KW-0863">Zinc-finger</keyword>
<evidence type="ECO:0000259" key="16">
    <source>
        <dbReference type="PROSITE" id="PS51283"/>
    </source>
</evidence>
<dbReference type="Pfam" id="PF01753">
    <property type="entry name" value="zf-MYND"/>
    <property type="match status" value="1"/>
</dbReference>
<evidence type="ECO:0000256" key="13">
    <source>
        <dbReference type="SAM" id="MobiDB-lite"/>
    </source>
</evidence>
<dbReference type="InParanoid" id="A0A0V0QU96"/>
<evidence type="ECO:0000256" key="12">
    <source>
        <dbReference type="SAM" id="Coils"/>
    </source>
</evidence>
<dbReference type="SUPFAM" id="SSF143791">
    <property type="entry name" value="DUSP-like"/>
    <property type="match status" value="1"/>
</dbReference>
<feature type="coiled-coil region" evidence="12">
    <location>
        <begin position="151"/>
        <end position="185"/>
    </location>
</feature>
<evidence type="ECO:0000256" key="5">
    <source>
        <dbReference type="ARBA" id="ARBA00022723"/>
    </source>
</evidence>
<dbReference type="InterPro" id="IPR050185">
    <property type="entry name" value="Ub_carboxyl-term_hydrolase"/>
</dbReference>
<dbReference type="SUPFAM" id="SSF144232">
    <property type="entry name" value="HIT/MYND zinc finger-like"/>
    <property type="match status" value="1"/>
</dbReference>
<dbReference type="PANTHER" id="PTHR21646:SF24">
    <property type="entry name" value="UBIQUITIN CARBOXYL-TERMINAL HYDROLASE"/>
    <property type="match status" value="1"/>
</dbReference>
<comment type="similarity">
    <text evidence="2">Belongs to the peptidase C19 family.</text>
</comment>
<dbReference type="AlphaFoldDB" id="A0A0V0QU96"/>
<evidence type="ECO:0000313" key="18">
    <source>
        <dbReference type="Proteomes" id="UP000054937"/>
    </source>
</evidence>
<dbReference type="InterPro" id="IPR001394">
    <property type="entry name" value="Peptidase_C19_UCH"/>
</dbReference>
<dbReference type="InterPro" id="IPR006615">
    <property type="entry name" value="Pept_C19_DUSP"/>
</dbReference>
<feature type="region of interest" description="Disordered" evidence="13">
    <location>
        <begin position="950"/>
        <end position="981"/>
    </location>
</feature>
<dbReference type="InterPro" id="IPR018200">
    <property type="entry name" value="USP_CS"/>
</dbReference>
<feature type="domain" description="DUSP" evidence="16">
    <location>
        <begin position="188"/>
        <end position="337"/>
    </location>
</feature>
<protein>
    <recommendedName>
        <fullName evidence="3">ubiquitinyl hydrolase 1</fullName>
        <ecNumber evidence="3">3.4.19.12</ecNumber>
    </recommendedName>
</protein>
<evidence type="ECO:0000256" key="6">
    <source>
        <dbReference type="ARBA" id="ARBA00022771"/>
    </source>
</evidence>
<gene>
    <name evidence="17" type="ORF">PPERSA_12756</name>
</gene>
<keyword evidence="4" id="KW-0645">Protease</keyword>
<reference evidence="17 18" key="1">
    <citation type="journal article" date="2015" name="Sci. Rep.">
        <title>Genome of the facultative scuticociliatosis pathogen Pseudocohnilembus persalinus provides insight into its virulence through horizontal gene transfer.</title>
        <authorList>
            <person name="Xiong J."/>
            <person name="Wang G."/>
            <person name="Cheng J."/>
            <person name="Tian M."/>
            <person name="Pan X."/>
            <person name="Warren A."/>
            <person name="Jiang C."/>
            <person name="Yuan D."/>
            <person name="Miao W."/>
        </authorList>
    </citation>
    <scope>NUCLEOTIDE SEQUENCE [LARGE SCALE GENOMIC DNA]</scope>
    <source>
        <strain evidence="17">36N120E</strain>
    </source>
</reference>
<evidence type="ECO:0000256" key="7">
    <source>
        <dbReference type="ARBA" id="ARBA00022786"/>
    </source>
</evidence>
<dbReference type="InterPro" id="IPR038765">
    <property type="entry name" value="Papain-like_cys_pep_sf"/>
</dbReference>
<dbReference type="OMA" id="KGAKWIS"/>
<evidence type="ECO:0000313" key="17">
    <source>
        <dbReference type="EMBL" id="KRX05578.1"/>
    </source>
</evidence>
<dbReference type="Pfam" id="PF00443">
    <property type="entry name" value="UCH"/>
    <property type="match status" value="1"/>
</dbReference>
<evidence type="ECO:0000256" key="2">
    <source>
        <dbReference type="ARBA" id="ARBA00009085"/>
    </source>
</evidence>
<dbReference type="Proteomes" id="UP000054937">
    <property type="component" value="Unassembled WGS sequence"/>
</dbReference>
<dbReference type="GO" id="GO:0008270">
    <property type="term" value="F:zinc ion binding"/>
    <property type="evidence" value="ECO:0007669"/>
    <property type="project" value="UniProtKB-KW"/>
</dbReference>
<name>A0A0V0QU96_PSEPJ</name>
<keyword evidence="10" id="KW-0862">Zinc</keyword>
<dbReference type="GO" id="GO:0006508">
    <property type="term" value="P:proteolysis"/>
    <property type="evidence" value="ECO:0007669"/>
    <property type="project" value="UniProtKB-KW"/>
</dbReference>
<keyword evidence="18" id="KW-1185">Reference proteome</keyword>
<dbReference type="EMBL" id="LDAU01000106">
    <property type="protein sequence ID" value="KRX05578.1"/>
    <property type="molecule type" value="Genomic_DNA"/>
</dbReference>
<dbReference type="EC" id="3.4.19.12" evidence="3"/>
<dbReference type="PROSITE" id="PS00973">
    <property type="entry name" value="USP_2"/>
    <property type="match status" value="1"/>
</dbReference>
<dbReference type="GO" id="GO:0004843">
    <property type="term" value="F:cysteine-type deubiquitinase activity"/>
    <property type="evidence" value="ECO:0007669"/>
    <property type="project" value="UniProtKB-EC"/>
</dbReference>
<dbReference type="InterPro" id="IPR028889">
    <property type="entry name" value="USP"/>
</dbReference>
<dbReference type="GO" id="GO:0016579">
    <property type="term" value="P:protein deubiquitination"/>
    <property type="evidence" value="ECO:0007669"/>
    <property type="project" value="InterPro"/>
</dbReference>
<keyword evidence="9" id="KW-0788">Thiol protease</keyword>
<dbReference type="Gene3D" id="3.90.70.10">
    <property type="entry name" value="Cysteine proteinases"/>
    <property type="match status" value="2"/>
</dbReference>
<evidence type="ECO:0000256" key="9">
    <source>
        <dbReference type="ARBA" id="ARBA00022807"/>
    </source>
</evidence>
<keyword evidence="7" id="KW-0833">Ubl conjugation pathway</keyword>
<evidence type="ECO:0000256" key="10">
    <source>
        <dbReference type="ARBA" id="ARBA00022833"/>
    </source>
</evidence>
<keyword evidence="5" id="KW-0479">Metal-binding</keyword>
<evidence type="ECO:0000259" key="15">
    <source>
        <dbReference type="PROSITE" id="PS50865"/>
    </source>
</evidence>
<evidence type="ECO:0000256" key="3">
    <source>
        <dbReference type="ARBA" id="ARBA00012759"/>
    </source>
</evidence>
<evidence type="ECO:0000256" key="4">
    <source>
        <dbReference type="ARBA" id="ARBA00022670"/>
    </source>
</evidence>
<comment type="caution">
    <text evidence="17">The sequence shown here is derived from an EMBL/GenBank/DDBJ whole genome shotgun (WGS) entry which is preliminary data.</text>
</comment>
<sequence>MKNNQKTKQQSQLSQFNQIYNQINNRFQTNNFKQVLQLTTQTPFEEIKFTENKHKILTSKDIDLENQSPVNATQSNHNQFQQEIQTLYQIVHSAFFLKKYALVVHYFESSLSAIIQQFLVEDNIKTFKLVYLSYEKMNRIQVSIKIINLIISIHIKSKENKTKEIEKLQNQINEYQKIILQNQKNKAQRKNEAQKVFEILQQSEKLQYMETEGLPVYLIPMKWFDNWQKYTHFLDLQNNVKRRKSSDFLDQEQIIDYDFYPGNLDCSHLIDINSTDNILYDPDQTYNHQNNQIKSYLKEGKDEKDEKEYEILLKKIKILVFPCIKLDNANKIISNTEKYLQNHSFSCFASKKDTISDLRKKILRSFINIPDVNQSLVSQHRNFKLLKLNDCQDEQLIVEHYLNAIKENQTEINLPFEAQEIEPQIPLEEAEIAIDDIILIQFNSNQVINFTSRLTQSKIVESLQKCANCGKSQNIIYCQCKKVKYCDKQCQKAHRPEHKQKCLDTLQQIDKQKSFMKKFGISEKQETTQKSRMGLTGLQNLGNTCFMNSSLQCLSNVDELTQYMISHKFIKDLNPSNPIGSGGYLASSYAELMKELWLGSKNSVAPWNLKKIIGKLASQFSGYSQQDSYELLSYLLDGIHEDLNRVKQKPYIEAIESDGTQVEEIAEKSWENYLKRNNSIITDLFVGQFKSILNCPVCNKISITFDPFMAISLPIPSEKNQIQISFYLIYRDPTLTPAKITLDLDKNATTQTLMQEVTNKVREPVLDPQFLQFCLVESHKIQQIFPDDYLISDVLDKEGAYFLIQQKIESLSDDDLQSETICLKQLQNIDTENLYLNKQELIQEFEQIYQPDYNFPYLLVTDTNQQLITNEWYCSKCKELRRASKKMEIQKLPKILILHFKRFKTNGVASIGTYFFSAGGQKINLQIDFPIQELDLTDYVHQPFQNQELQKQNSNNYSQNSLNGTNNSSSSKLKKNNQQSLQNTNQYNSNQSINQSKNQQKQRQIYDLISVSNHYGSMGGGHYTAYAKNSQYNKWIEYDDSSVSQISEDQIVTEASYVCFYRLRESQKNN</sequence>
<dbReference type="PROSITE" id="PS01360">
    <property type="entry name" value="ZF_MYND_1"/>
    <property type="match status" value="1"/>
</dbReference>
<accession>A0A0V0QU96</accession>
<feature type="domain" description="USP" evidence="14">
    <location>
        <begin position="536"/>
        <end position="1064"/>
    </location>
</feature>
<dbReference type="Gene3D" id="3.30.2230.10">
    <property type="entry name" value="DUSP-like"/>
    <property type="match status" value="1"/>
</dbReference>
<dbReference type="PROSITE" id="PS50235">
    <property type="entry name" value="USP_3"/>
    <property type="match status" value="1"/>
</dbReference>
<dbReference type="InterPro" id="IPR002893">
    <property type="entry name" value="Znf_MYND"/>
</dbReference>
<dbReference type="CDD" id="cd02674">
    <property type="entry name" value="Peptidase_C19R"/>
    <property type="match status" value="1"/>
</dbReference>
<keyword evidence="12" id="KW-0175">Coiled coil</keyword>
<dbReference type="SUPFAM" id="SSF54001">
    <property type="entry name" value="Cysteine proteinases"/>
    <property type="match status" value="1"/>
</dbReference>
<dbReference type="InterPro" id="IPR035927">
    <property type="entry name" value="DUSP-like_sf"/>
</dbReference>
<dbReference type="OrthoDB" id="292964at2759"/>
<dbReference type="PROSITE" id="PS51283">
    <property type="entry name" value="DUSP"/>
    <property type="match status" value="1"/>
</dbReference>
<comment type="catalytic activity">
    <reaction evidence="1">
        <text>Thiol-dependent hydrolysis of ester, thioester, amide, peptide and isopeptide bonds formed by the C-terminal Gly of ubiquitin (a 76-residue protein attached to proteins as an intracellular targeting signal).</text>
        <dbReference type="EC" id="3.4.19.12"/>
    </reaction>
</comment>
<keyword evidence="8" id="KW-0378">Hydrolase</keyword>
<proteinExistence type="inferred from homology"/>
<evidence type="ECO:0000256" key="11">
    <source>
        <dbReference type="PROSITE-ProRule" id="PRU00134"/>
    </source>
</evidence>
<organism evidence="17 18">
    <name type="scientific">Pseudocohnilembus persalinus</name>
    <name type="common">Ciliate</name>
    <dbReference type="NCBI Taxonomy" id="266149"/>
    <lineage>
        <taxon>Eukaryota</taxon>
        <taxon>Sar</taxon>
        <taxon>Alveolata</taxon>
        <taxon>Ciliophora</taxon>
        <taxon>Intramacronucleata</taxon>
        <taxon>Oligohymenophorea</taxon>
        <taxon>Scuticociliatia</taxon>
        <taxon>Philasterida</taxon>
        <taxon>Pseudocohnilembidae</taxon>
        <taxon>Pseudocohnilembus</taxon>
    </lineage>
</organism>
<dbReference type="PROSITE" id="PS50865">
    <property type="entry name" value="ZF_MYND_2"/>
    <property type="match status" value="1"/>
</dbReference>
<dbReference type="PROSITE" id="PS00972">
    <property type="entry name" value="USP_1"/>
    <property type="match status" value="1"/>
</dbReference>
<dbReference type="Gene3D" id="6.10.140.2220">
    <property type="match status" value="1"/>
</dbReference>
<evidence type="ECO:0000256" key="8">
    <source>
        <dbReference type="ARBA" id="ARBA00022801"/>
    </source>
</evidence>